<dbReference type="Gene3D" id="3.20.20.370">
    <property type="entry name" value="Glycoside hydrolase/deacetylase"/>
    <property type="match status" value="1"/>
</dbReference>
<reference evidence="3 4" key="1">
    <citation type="submission" date="2019-10" db="EMBL/GenBank/DDBJ databases">
        <title>Description of Paenibacillus pedi sp. nov.</title>
        <authorList>
            <person name="Carlier A."/>
            <person name="Qi S."/>
        </authorList>
    </citation>
    <scope>NUCLEOTIDE SEQUENCE [LARGE SCALE GENOMIC DNA]</scope>
    <source>
        <strain evidence="3 4">LMG 31457</strain>
    </source>
</reference>
<dbReference type="PROSITE" id="PS51677">
    <property type="entry name" value="NODB"/>
    <property type="match status" value="1"/>
</dbReference>
<dbReference type="InterPro" id="IPR050248">
    <property type="entry name" value="Polysacc_deacetylase_ArnD"/>
</dbReference>
<dbReference type="PANTHER" id="PTHR10587">
    <property type="entry name" value="GLYCOSYL TRANSFERASE-RELATED"/>
    <property type="match status" value="1"/>
</dbReference>
<dbReference type="Proteomes" id="UP000618579">
    <property type="component" value="Unassembled WGS sequence"/>
</dbReference>
<proteinExistence type="predicted"/>
<dbReference type="PANTHER" id="PTHR10587:SF134">
    <property type="entry name" value="SECRETED PROTEIN"/>
    <property type="match status" value="1"/>
</dbReference>
<dbReference type="PROSITE" id="PS51257">
    <property type="entry name" value="PROKAR_LIPOPROTEIN"/>
    <property type="match status" value="1"/>
</dbReference>
<organism evidence="3 4">
    <name type="scientific">Paenibacillus planticolens</name>
    <dbReference type="NCBI Taxonomy" id="2654976"/>
    <lineage>
        <taxon>Bacteria</taxon>
        <taxon>Bacillati</taxon>
        <taxon>Bacillota</taxon>
        <taxon>Bacilli</taxon>
        <taxon>Bacillales</taxon>
        <taxon>Paenibacillaceae</taxon>
        <taxon>Paenibacillus</taxon>
    </lineage>
</organism>
<gene>
    <name evidence="3" type="ORF">GC097_16595</name>
</gene>
<evidence type="ECO:0000256" key="1">
    <source>
        <dbReference type="SAM" id="MobiDB-lite"/>
    </source>
</evidence>
<sequence>MRERKLGFLFLLCVVITLSGCEGAKGRVKLADEAAVSERPDSVVSTTPAVQGTVTPVPSSKVTPPDASAVTSMNASTMTPKDASKVTSTTVKPTDISELTSTDVSPVSPTDGSLSPAKLPSLAQSLVERYQKAVPTKWGENIPGVRTHLVTKEKVIALTFDACGGKEGSGYDEKLVDYLIKEHIPATLFVNARWLAANPDIFAKLAANPLFEIENHGTEHRPLSVNGRAAYGIAGTHNVSDVIREVSENADEIEKLTGRRPLFFRSGTAYYDDVAANIAHDLGFQLAGYNVLGDAGATFNTEQVYNALTKARSGSIVLAHMNHPEKDTAEGVIKAIPVMQKAGFRFVQLSKYPVE</sequence>
<dbReference type="InterPro" id="IPR011330">
    <property type="entry name" value="Glyco_hydro/deAcase_b/a-brl"/>
</dbReference>
<protein>
    <submittedName>
        <fullName evidence="3">Polysaccharide deacetylase family protein</fullName>
    </submittedName>
</protein>
<dbReference type="EMBL" id="WHNZ01000039">
    <property type="protein sequence ID" value="NOV01636.1"/>
    <property type="molecule type" value="Genomic_DNA"/>
</dbReference>
<comment type="caution">
    <text evidence="3">The sequence shown here is derived from an EMBL/GenBank/DDBJ whole genome shotgun (WGS) entry which is preliminary data.</text>
</comment>
<feature type="compositionally biased region" description="Low complexity" evidence="1">
    <location>
        <begin position="53"/>
        <end position="65"/>
    </location>
</feature>
<feature type="region of interest" description="Disordered" evidence="1">
    <location>
        <begin position="33"/>
        <end position="116"/>
    </location>
</feature>
<feature type="compositionally biased region" description="Polar residues" evidence="1">
    <location>
        <begin position="69"/>
        <end position="113"/>
    </location>
</feature>
<dbReference type="InterPro" id="IPR002509">
    <property type="entry name" value="NODB_dom"/>
</dbReference>
<feature type="domain" description="NodB homology" evidence="2">
    <location>
        <begin position="154"/>
        <end position="347"/>
    </location>
</feature>
<accession>A0ABX1ZNG7</accession>
<dbReference type="CDD" id="cd10955">
    <property type="entry name" value="CE4_BH0857_like"/>
    <property type="match status" value="1"/>
</dbReference>
<evidence type="ECO:0000313" key="4">
    <source>
        <dbReference type="Proteomes" id="UP000618579"/>
    </source>
</evidence>
<evidence type="ECO:0000313" key="3">
    <source>
        <dbReference type="EMBL" id="NOV01636.1"/>
    </source>
</evidence>
<name>A0ABX1ZNG7_9BACL</name>
<keyword evidence="4" id="KW-1185">Reference proteome</keyword>
<dbReference type="Pfam" id="PF01522">
    <property type="entry name" value="Polysacc_deac_1"/>
    <property type="match status" value="1"/>
</dbReference>
<dbReference type="SUPFAM" id="SSF88713">
    <property type="entry name" value="Glycoside hydrolase/deacetylase"/>
    <property type="match status" value="1"/>
</dbReference>
<feature type="compositionally biased region" description="Polar residues" evidence="1">
    <location>
        <begin position="43"/>
        <end position="52"/>
    </location>
</feature>
<dbReference type="RefSeq" id="WP_171684456.1">
    <property type="nucleotide sequence ID" value="NZ_WHNZ01000039.1"/>
</dbReference>
<evidence type="ECO:0000259" key="2">
    <source>
        <dbReference type="PROSITE" id="PS51677"/>
    </source>
</evidence>